<proteinExistence type="predicted"/>
<comment type="caution">
    <text evidence="1">The sequence shown here is derived from an EMBL/GenBank/DDBJ whole genome shotgun (WGS) entry which is preliminary data.</text>
</comment>
<organism evidence="1 2">
    <name type="scientific">Camellia lanceoleosa</name>
    <dbReference type="NCBI Taxonomy" id="1840588"/>
    <lineage>
        <taxon>Eukaryota</taxon>
        <taxon>Viridiplantae</taxon>
        <taxon>Streptophyta</taxon>
        <taxon>Embryophyta</taxon>
        <taxon>Tracheophyta</taxon>
        <taxon>Spermatophyta</taxon>
        <taxon>Magnoliopsida</taxon>
        <taxon>eudicotyledons</taxon>
        <taxon>Gunneridae</taxon>
        <taxon>Pentapetalae</taxon>
        <taxon>asterids</taxon>
        <taxon>Ericales</taxon>
        <taxon>Theaceae</taxon>
        <taxon>Camellia</taxon>
    </lineage>
</organism>
<accession>A0ACC0G9H3</accession>
<name>A0ACC0G9H3_9ERIC</name>
<evidence type="ECO:0000313" key="1">
    <source>
        <dbReference type="EMBL" id="KAI7997700.1"/>
    </source>
</evidence>
<reference evidence="1 2" key="1">
    <citation type="journal article" date="2022" name="Plant J.">
        <title>Chromosome-level genome of Camellia lanceoleosa provides a valuable resource for understanding genome evolution and self-incompatibility.</title>
        <authorList>
            <person name="Gong W."/>
            <person name="Xiao S."/>
            <person name="Wang L."/>
            <person name="Liao Z."/>
            <person name="Chang Y."/>
            <person name="Mo W."/>
            <person name="Hu G."/>
            <person name="Li W."/>
            <person name="Zhao G."/>
            <person name="Zhu H."/>
            <person name="Hu X."/>
            <person name="Ji K."/>
            <person name="Xiang X."/>
            <person name="Song Q."/>
            <person name="Yuan D."/>
            <person name="Jin S."/>
            <person name="Zhang L."/>
        </authorList>
    </citation>
    <scope>NUCLEOTIDE SEQUENCE [LARGE SCALE GENOMIC DNA]</scope>
    <source>
        <strain evidence="1">SQ_2022a</strain>
    </source>
</reference>
<dbReference type="Proteomes" id="UP001060215">
    <property type="component" value="Chromosome 10"/>
</dbReference>
<protein>
    <submittedName>
        <fullName evidence="1">Paired amphipathic helix protein Sin3-like 3</fullName>
    </submittedName>
</protein>
<evidence type="ECO:0000313" key="2">
    <source>
        <dbReference type="Proteomes" id="UP001060215"/>
    </source>
</evidence>
<sequence length="141" mass="16303">MEKKRYVVERQEEKMMTVLMMKVREVLRGHRRTVKKLLKMVMFNESGDGEDCSGRSMKKMEIMMRMIKFESEGEAEGTADAHDVEGEGTLLPLSECFLQTVKPLTKHVPLALHGKKDSHVFYGSDSFYVLFRLHQVSLSLF</sequence>
<keyword evidence="2" id="KW-1185">Reference proteome</keyword>
<dbReference type="EMBL" id="CM045767">
    <property type="protein sequence ID" value="KAI7997700.1"/>
    <property type="molecule type" value="Genomic_DNA"/>
</dbReference>
<gene>
    <name evidence="1" type="ORF">LOK49_LG10G02255</name>
</gene>